<dbReference type="InterPro" id="IPR025293">
    <property type="entry name" value="YfiR/HmsC-like"/>
</dbReference>
<comment type="caution">
    <text evidence="2">The sequence shown here is derived from an EMBL/GenBank/DDBJ whole genome shotgun (WGS) entry which is preliminary data.</text>
</comment>
<sequence>MKSARLYIFLVALGWASTAYSQTTNYQVYALFVVNIAKYSAWPSLNGDLQVTVYGKSKVFEELQKQAGKNVNGHNLKVTQANELTDIAEANIIYLADGKSSSLDDIIKATQGKSVMIICEREGLYKKGAGFSFVVTDNSTLRYDINNTELEKRLIKVSKSLTALANSMI</sequence>
<reference evidence="2 3" key="1">
    <citation type="submission" date="2021-01" db="EMBL/GenBank/DDBJ databases">
        <title>Chryseolinea sp. Jin1 Genome sequencing and assembly.</title>
        <authorList>
            <person name="Kim I."/>
        </authorList>
    </citation>
    <scope>NUCLEOTIDE SEQUENCE [LARGE SCALE GENOMIC DNA]</scope>
    <source>
        <strain evidence="2 3">Jin1</strain>
    </source>
</reference>
<organism evidence="2 3">
    <name type="scientific">Chryseolinea lacunae</name>
    <dbReference type="NCBI Taxonomy" id="2801331"/>
    <lineage>
        <taxon>Bacteria</taxon>
        <taxon>Pseudomonadati</taxon>
        <taxon>Bacteroidota</taxon>
        <taxon>Cytophagia</taxon>
        <taxon>Cytophagales</taxon>
        <taxon>Fulvivirgaceae</taxon>
        <taxon>Chryseolinea</taxon>
    </lineage>
</organism>
<feature type="signal peptide" evidence="1">
    <location>
        <begin position="1"/>
        <end position="21"/>
    </location>
</feature>
<evidence type="ECO:0000313" key="3">
    <source>
        <dbReference type="Proteomes" id="UP000613030"/>
    </source>
</evidence>
<keyword evidence="1" id="KW-0732">Signal</keyword>
<dbReference type="Pfam" id="PF13689">
    <property type="entry name" value="DUF4154"/>
    <property type="match status" value="1"/>
</dbReference>
<name>A0ABS1KX43_9BACT</name>
<dbReference type="RefSeq" id="WP_202012428.1">
    <property type="nucleotide sequence ID" value="NZ_JAERRB010000006.1"/>
</dbReference>
<accession>A0ABS1KX43</accession>
<evidence type="ECO:0000313" key="2">
    <source>
        <dbReference type="EMBL" id="MBL0743257.1"/>
    </source>
</evidence>
<keyword evidence="3" id="KW-1185">Reference proteome</keyword>
<evidence type="ECO:0000256" key="1">
    <source>
        <dbReference type="SAM" id="SignalP"/>
    </source>
</evidence>
<dbReference type="Proteomes" id="UP000613030">
    <property type="component" value="Unassembled WGS sequence"/>
</dbReference>
<proteinExistence type="predicted"/>
<gene>
    <name evidence="2" type="ORF">JI741_18640</name>
</gene>
<dbReference type="EMBL" id="JAERRB010000006">
    <property type="protein sequence ID" value="MBL0743257.1"/>
    <property type="molecule type" value="Genomic_DNA"/>
</dbReference>
<protein>
    <submittedName>
        <fullName evidence="2">YfiR family protein</fullName>
    </submittedName>
</protein>
<feature type="chain" id="PRO_5046111724" evidence="1">
    <location>
        <begin position="22"/>
        <end position="169"/>
    </location>
</feature>